<evidence type="ECO:0000313" key="3">
    <source>
        <dbReference type="Proteomes" id="UP000244932"/>
    </source>
</evidence>
<dbReference type="InterPro" id="IPR016181">
    <property type="entry name" value="Acyl_CoA_acyltransferase"/>
</dbReference>
<organism evidence="2 3">
    <name type="scientific">Pontivivens insulae</name>
    <dbReference type="NCBI Taxonomy" id="1639689"/>
    <lineage>
        <taxon>Bacteria</taxon>
        <taxon>Pseudomonadati</taxon>
        <taxon>Pseudomonadota</taxon>
        <taxon>Alphaproteobacteria</taxon>
        <taxon>Rhodobacterales</taxon>
        <taxon>Paracoccaceae</taxon>
        <taxon>Pontivivens</taxon>
    </lineage>
</organism>
<reference evidence="2 3" key="1">
    <citation type="submission" date="2018-03" db="EMBL/GenBank/DDBJ databases">
        <authorList>
            <person name="Keele B.F."/>
        </authorList>
    </citation>
    <scope>NUCLEOTIDE SEQUENCE [LARGE SCALE GENOMIC DNA]</scope>
    <source>
        <strain evidence="2 3">CeCT 8812</strain>
    </source>
</reference>
<feature type="domain" description="N-acetyltransferase" evidence="1">
    <location>
        <begin position="11"/>
        <end position="170"/>
    </location>
</feature>
<dbReference type="PROSITE" id="PS51186">
    <property type="entry name" value="GNAT"/>
    <property type="match status" value="1"/>
</dbReference>
<sequence length="178" mass="19504">MMPPRIETARLLLDPLRADDAAAVRNIVVQPNVGRMLFLFPANWSVTSAGTFIARWQDFDAGRYRLAIRHRGFLIGSVGVYRAEPAARPDIFYFLDPSAAGQGLATEAVSGFLGDVFDRLAPESIGADVFTDNPASARVLEKLGFLRHGHGMGQSAQRVEPAPVWLYRLSQADFGAMK</sequence>
<keyword evidence="3" id="KW-1185">Reference proteome</keyword>
<dbReference type="SUPFAM" id="SSF55729">
    <property type="entry name" value="Acyl-CoA N-acyltransferases (Nat)"/>
    <property type="match status" value="1"/>
</dbReference>
<dbReference type="PANTHER" id="PTHR43792">
    <property type="entry name" value="GNAT FAMILY, PUTATIVE (AFU_ORTHOLOGUE AFUA_3G00765)-RELATED-RELATED"/>
    <property type="match status" value="1"/>
</dbReference>
<dbReference type="Pfam" id="PF13302">
    <property type="entry name" value="Acetyltransf_3"/>
    <property type="match status" value="1"/>
</dbReference>
<dbReference type="Gene3D" id="3.40.630.30">
    <property type="match status" value="1"/>
</dbReference>
<protein>
    <recommendedName>
        <fullName evidence="1">N-acetyltransferase domain-containing protein</fullName>
    </recommendedName>
</protein>
<dbReference type="Proteomes" id="UP000244932">
    <property type="component" value="Unassembled WGS sequence"/>
</dbReference>
<gene>
    <name evidence="2" type="ORF">POI8812_01942</name>
</gene>
<dbReference type="OrthoDB" id="9804153at2"/>
<dbReference type="GO" id="GO:0016747">
    <property type="term" value="F:acyltransferase activity, transferring groups other than amino-acyl groups"/>
    <property type="evidence" value="ECO:0007669"/>
    <property type="project" value="InterPro"/>
</dbReference>
<proteinExistence type="predicted"/>
<dbReference type="InterPro" id="IPR000182">
    <property type="entry name" value="GNAT_dom"/>
</dbReference>
<dbReference type="RefSeq" id="WP_108782308.1">
    <property type="nucleotide sequence ID" value="NZ_QRDO01000006.1"/>
</dbReference>
<name>A0A2R8ABJ4_9RHOB</name>
<dbReference type="AlphaFoldDB" id="A0A2R8ABJ4"/>
<dbReference type="InterPro" id="IPR051531">
    <property type="entry name" value="N-acetyltransferase"/>
</dbReference>
<evidence type="ECO:0000313" key="2">
    <source>
        <dbReference type="EMBL" id="SPF29629.1"/>
    </source>
</evidence>
<dbReference type="EMBL" id="OMKW01000002">
    <property type="protein sequence ID" value="SPF29629.1"/>
    <property type="molecule type" value="Genomic_DNA"/>
</dbReference>
<evidence type="ECO:0000259" key="1">
    <source>
        <dbReference type="PROSITE" id="PS51186"/>
    </source>
</evidence>
<accession>A0A2R8ABJ4</accession>